<reference evidence="1 2" key="1">
    <citation type="submission" date="2020-08" db="EMBL/GenBank/DDBJ databases">
        <title>Arenibacter gaetbuli sp. nov., isolated from a sand dune.</title>
        <authorList>
            <person name="Park S."/>
            <person name="Yoon J.-H."/>
        </authorList>
    </citation>
    <scope>NUCLEOTIDE SEQUENCE [LARGE SCALE GENOMIC DNA]</scope>
    <source>
        <strain evidence="1 2">BSSL-BM3</strain>
    </source>
</reference>
<dbReference type="EMBL" id="JACLHY010000010">
    <property type="protein sequence ID" value="MBC8768635.1"/>
    <property type="molecule type" value="Genomic_DNA"/>
</dbReference>
<accession>A0ABR7QN63</accession>
<dbReference type="Proteomes" id="UP000618952">
    <property type="component" value="Unassembled WGS sequence"/>
</dbReference>
<gene>
    <name evidence="1" type="ORF">H4O18_11585</name>
</gene>
<evidence type="ECO:0000313" key="2">
    <source>
        <dbReference type="Proteomes" id="UP000618952"/>
    </source>
</evidence>
<organism evidence="1 2">
    <name type="scientific">Arenibacter arenosicollis</name>
    <dbReference type="NCBI Taxonomy" id="2762274"/>
    <lineage>
        <taxon>Bacteria</taxon>
        <taxon>Pseudomonadati</taxon>
        <taxon>Bacteroidota</taxon>
        <taxon>Flavobacteriia</taxon>
        <taxon>Flavobacteriales</taxon>
        <taxon>Flavobacteriaceae</taxon>
        <taxon>Arenibacter</taxon>
    </lineage>
</organism>
<name>A0ABR7QN63_9FLAO</name>
<dbReference type="RefSeq" id="WP_187584715.1">
    <property type="nucleotide sequence ID" value="NZ_JACLHY010000010.1"/>
</dbReference>
<sequence length="132" mass="15358">MAAKSSGSKKSIILGEALDALHHESREWLNIVAFWKDESKFFTDLLDREQINASEYGQMLQYLDKIHETLFDYLAEDIVAHEKQLAHLLSAEKGVSDQDYREKHATLREQMGLFANDFREFKKMVFGYAKKL</sequence>
<protein>
    <submittedName>
        <fullName evidence="1">Uncharacterized protein</fullName>
    </submittedName>
</protein>
<evidence type="ECO:0000313" key="1">
    <source>
        <dbReference type="EMBL" id="MBC8768635.1"/>
    </source>
</evidence>
<proteinExistence type="predicted"/>
<comment type="caution">
    <text evidence="1">The sequence shown here is derived from an EMBL/GenBank/DDBJ whole genome shotgun (WGS) entry which is preliminary data.</text>
</comment>
<keyword evidence="2" id="KW-1185">Reference proteome</keyword>